<gene>
    <name evidence="1" type="ORF">DW905_04880</name>
</gene>
<accession>A0A3E2V7R7</accession>
<evidence type="ECO:0000313" key="2">
    <source>
        <dbReference type="Proteomes" id="UP000261079"/>
    </source>
</evidence>
<evidence type="ECO:0000313" key="1">
    <source>
        <dbReference type="EMBL" id="RGC06606.1"/>
    </source>
</evidence>
<dbReference type="Proteomes" id="UP000261079">
    <property type="component" value="Unassembled WGS sequence"/>
</dbReference>
<reference evidence="1 2" key="1">
    <citation type="submission" date="2018-08" db="EMBL/GenBank/DDBJ databases">
        <title>A genome reference for cultivated species of the human gut microbiota.</title>
        <authorList>
            <person name="Zou Y."/>
            <person name="Xue W."/>
            <person name="Luo G."/>
        </authorList>
    </citation>
    <scope>NUCLEOTIDE SEQUENCE [LARGE SCALE GENOMIC DNA]</scope>
    <source>
        <strain evidence="1 2">AM42-11AC</strain>
    </source>
</reference>
<proteinExistence type="predicted"/>
<dbReference type="EMBL" id="QVEZ01000002">
    <property type="protein sequence ID" value="RGC06606.1"/>
    <property type="molecule type" value="Genomic_DNA"/>
</dbReference>
<dbReference type="RefSeq" id="WP_117535351.1">
    <property type="nucleotide sequence ID" value="NZ_QVEZ01000002.1"/>
</dbReference>
<comment type="caution">
    <text evidence="1">The sequence shown here is derived from an EMBL/GenBank/DDBJ whole genome shotgun (WGS) entry which is preliminary data.</text>
</comment>
<protein>
    <submittedName>
        <fullName evidence="1">Uncharacterized protein</fullName>
    </submittedName>
</protein>
<dbReference type="AlphaFoldDB" id="A0A3E2V7R7"/>
<name>A0A3E2V7R7_9FIRM</name>
<sequence length="119" mass="13444">MQQRTYDFLAKLKVPMLTFGGELMGEAVEMVVDDLNSHRFMSMRDIEASLADKFNCSPGVADRRMRYALDMAEYRSGGVNVELENLKSMYDIKVLSLKKFLYAAGRGLMMEVSVGNDRG</sequence>
<organism evidence="1 2">
    <name type="scientific">Faecalibacterium prausnitzii</name>
    <dbReference type="NCBI Taxonomy" id="853"/>
    <lineage>
        <taxon>Bacteria</taxon>
        <taxon>Bacillati</taxon>
        <taxon>Bacillota</taxon>
        <taxon>Clostridia</taxon>
        <taxon>Eubacteriales</taxon>
        <taxon>Oscillospiraceae</taxon>
        <taxon>Faecalibacterium</taxon>
    </lineage>
</organism>